<dbReference type="Proteomes" id="UP001596043">
    <property type="component" value="Unassembled WGS sequence"/>
</dbReference>
<evidence type="ECO:0000313" key="1">
    <source>
        <dbReference type="EMBL" id="MFC4632979.1"/>
    </source>
</evidence>
<reference evidence="2" key="1">
    <citation type="journal article" date="2019" name="Int. J. Syst. Evol. Microbiol.">
        <title>The Global Catalogue of Microorganisms (GCM) 10K type strain sequencing project: providing services to taxonomists for standard genome sequencing and annotation.</title>
        <authorList>
            <consortium name="The Broad Institute Genomics Platform"/>
            <consortium name="The Broad Institute Genome Sequencing Center for Infectious Disease"/>
            <person name="Wu L."/>
            <person name="Ma J."/>
        </authorList>
    </citation>
    <scope>NUCLEOTIDE SEQUENCE [LARGE SCALE GENOMIC DNA]</scope>
    <source>
        <strain evidence="2">YJ-61-S</strain>
    </source>
</reference>
<sequence>MSINLKPQMKKMIKNVGLRNTRIFLVLTAMTLFICCQKDDESSTHIEGHLHEQLQTTTIHVSLDKIPKVVEYGSKSGDHIEDFTIEKSITINNAVYYNLS</sequence>
<name>A0ABV9HSR2_9FLAO</name>
<organism evidence="1 2">
    <name type="scientific">Dokdonia ponticola</name>
    <dbReference type="NCBI Taxonomy" id="2041041"/>
    <lineage>
        <taxon>Bacteria</taxon>
        <taxon>Pseudomonadati</taxon>
        <taxon>Bacteroidota</taxon>
        <taxon>Flavobacteriia</taxon>
        <taxon>Flavobacteriales</taxon>
        <taxon>Flavobacteriaceae</taxon>
        <taxon>Dokdonia</taxon>
    </lineage>
</organism>
<dbReference type="EMBL" id="JBHSFV010000001">
    <property type="protein sequence ID" value="MFC4632979.1"/>
    <property type="molecule type" value="Genomic_DNA"/>
</dbReference>
<protein>
    <submittedName>
        <fullName evidence="1">Uncharacterized protein</fullName>
    </submittedName>
</protein>
<accession>A0ABV9HSR2</accession>
<evidence type="ECO:0000313" key="2">
    <source>
        <dbReference type="Proteomes" id="UP001596043"/>
    </source>
</evidence>
<keyword evidence="2" id="KW-1185">Reference proteome</keyword>
<proteinExistence type="predicted"/>
<gene>
    <name evidence="1" type="ORF">ACFO3O_03625</name>
</gene>
<comment type="caution">
    <text evidence="1">The sequence shown here is derived from an EMBL/GenBank/DDBJ whole genome shotgun (WGS) entry which is preliminary data.</text>
</comment>